<proteinExistence type="inferred from homology"/>
<keyword evidence="4 9" id="KW-0637">Prenyltransferase</keyword>
<evidence type="ECO:0000256" key="6">
    <source>
        <dbReference type="ARBA" id="ARBA00022737"/>
    </source>
</evidence>
<evidence type="ECO:0000313" key="10">
    <source>
        <dbReference type="EMBL" id="KPL98750.1"/>
    </source>
</evidence>
<evidence type="ECO:0000256" key="7">
    <source>
        <dbReference type="ARBA" id="ARBA00031267"/>
    </source>
</evidence>
<evidence type="ECO:0000313" key="11">
    <source>
        <dbReference type="Proteomes" id="UP000616769"/>
    </source>
</evidence>
<dbReference type="GO" id="GO:0005968">
    <property type="term" value="C:Rab-protein geranylgeranyltransferase complex"/>
    <property type="evidence" value="ECO:0007669"/>
    <property type="project" value="TreeGrafter"/>
</dbReference>
<reference evidence="10 11" key="1">
    <citation type="journal article" date="2015" name="Parasit. Vectors">
        <title>Draft genome of the scabies mite.</title>
        <authorList>
            <person name="Rider S.D.Jr."/>
            <person name="Morgan M.S."/>
            <person name="Arlian L.G."/>
        </authorList>
    </citation>
    <scope>NUCLEOTIDE SEQUENCE [LARGE SCALE GENOMIC DNA]</scope>
    <source>
        <strain evidence="10">Arlian Lab</strain>
    </source>
</reference>
<dbReference type="AlphaFoldDB" id="A0A131ZT77"/>
<evidence type="ECO:0000256" key="9">
    <source>
        <dbReference type="RuleBase" id="RU367120"/>
    </source>
</evidence>
<comment type="similarity">
    <text evidence="1 9">Belongs to the protein prenyltransferase subunit alpha family.</text>
</comment>
<evidence type="ECO:0000256" key="1">
    <source>
        <dbReference type="ARBA" id="ARBA00006734"/>
    </source>
</evidence>
<dbReference type="InterPro" id="IPR002088">
    <property type="entry name" value="Prenyl_trans_a"/>
</dbReference>
<name>A0A131ZT77_SARSC</name>
<evidence type="ECO:0000256" key="8">
    <source>
        <dbReference type="ARBA" id="ARBA00047658"/>
    </source>
</evidence>
<comment type="caution">
    <text evidence="10">The sequence shown here is derived from an EMBL/GenBank/DDBJ whole genome shotgun (WGS) entry which is preliminary data.</text>
</comment>
<dbReference type="EC" id="2.5.1.60" evidence="2 9"/>
<comment type="catalytic activity">
    <reaction evidence="8 9">
        <text>geranylgeranyl diphosphate + L-cysteinyl-[protein] = S-geranylgeranyl-L-cysteinyl-[protein] + diphosphate</text>
        <dbReference type="Rhea" id="RHEA:21240"/>
        <dbReference type="Rhea" id="RHEA-COMP:10131"/>
        <dbReference type="Rhea" id="RHEA-COMP:11537"/>
        <dbReference type="ChEBI" id="CHEBI:29950"/>
        <dbReference type="ChEBI" id="CHEBI:33019"/>
        <dbReference type="ChEBI" id="CHEBI:57533"/>
        <dbReference type="ChEBI" id="CHEBI:86021"/>
        <dbReference type="EC" id="2.5.1.60"/>
    </reaction>
</comment>
<dbReference type="PROSITE" id="PS51147">
    <property type="entry name" value="PFTA"/>
    <property type="match status" value="4"/>
</dbReference>
<dbReference type="PANTHER" id="PTHR11129">
    <property type="entry name" value="PROTEIN FARNESYLTRANSFERASE ALPHA SUBUNIT/RAB GERANYLGERANYL TRANSFERASE ALPHA SUBUNIT"/>
    <property type="match status" value="1"/>
</dbReference>
<dbReference type="OrthoDB" id="1658at2759"/>
<protein>
    <recommendedName>
        <fullName evidence="3 9">Geranylgeranyl transferase type-2 subunit alpha</fullName>
        <ecNumber evidence="2 9">2.5.1.60</ecNumber>
    </recommendedName>
    <alternativeName>
        <fullName evidence="7 9">Geranylgeranyl transferase type II subunit alpha</fullName>
    </alternativeName>
</protein>
<dbReference type="GO" id="GO:0097354">
    <property type="term" value="P:prenylation"/>
    <property type="evidence" value="ECO:0007669"/>
    <property type="project" value="UniProtKB-UniRule"/>
</dbReference>
<dbReference type="PANTHER" id="PTHR11129:SF2">
    <property type="entry name" value="GERANYLGERANYL TRANSFERASE TYPE-2 SUBUNIT ALPHA"/>
    <property type="match status" value="1"/>
</dbReference>
<evidence type="ECO:0000256" key="4">
    <source>
        <dbReference type="ARBA" id="ARBA00022602"/>
    </source>
</evidence>
<dbReference type="FunFam" id="1.25.40.120:FF:000035">
    <property type="entry name" value="Geranylgeranyl transferase type-2 subunit alpha"/>
    <property type="match status" value="1"/>
</dbReference>
<organism evidence="10 11">
    <name type="scientific">Sarcoptes scabiei</name>
    <name type="common">Itch mite</name>
    <name type="synonym">Acarus scabiei</name>
    <dbReference type="NCBI Taxonomy" id="52283"/>
    <lineage>
        <taxon>Eukaryota</taxon>
        <taxon>Metazoa</taxon>
        <taxon>Ecdysozoa</taxon>
        <taxon>Arthropoda</taxon>
        <taxon>Chelicerata</taxon>
        <taxon>Arachnida</taxon>
        <taxon>Acari</taxon>
        <taxon>Acariformes</taxon>
        <taxon>Sarcoptiformes</taxon>
        <taxon>Astigmata</taxon>
        <taxon>Psoroptidia</taxon>
        <taxon>Sarcoptoidea</taxon>
        <taxon>Sarcoptidae</taxon>
        <taxon>Sarcoptinae</taxon>
        <taxon>Sarcoptes</taxon>
    </lineage>
</organism>
<dbReference type="GO" id="GO:0004663">
    <property type="term" value="F:Rab geranylgeranyltransferase activity"/>
    <property type="evidence" value="ECO:0007669"/>
    <property type="project" value="UniProtKB-UniRule"/>
</dbReference>
<gene>
    <name evidence="10" type="ORF">QR98_0003810</name>
</gene>
<evidence type="ECO:0000256" key="3">
    <source>
        <dbReference type="ARBA" id="ARBA00014772"/>
    </source>
</evidence>
<evidence type="ECO:0000256" key="2">
    <source>
        <dbReference type="ARBA" id="ARBA00012656"/>
    </source>
</evidence>
<sequence length="369" mass="44183">MHYRKKEARNEAKEREAKIKAQKFHDAVSKFINLRLSGHKDLEFLRGIENLLQISPEFVVLWHYRKEILIDFAKSIDTTIDEQIEDNKGDSRNDLLLKLDSLCSNELNFIENCLKISPKSYATWHHRVWLIQFMNHPDYQKEINLCNQCLQLDERNFHCWNYRRFIVKLAKIPTIEEFNFTTKKIDDNFSNFSSWHYRSYLYKKLLDENQDINVIKSMIEKDLIMVKNAIFTDPNDQSPWLYLRWLLNHQKMLEKPISVARSIAINAIQIEIDECPSSITDFKIIADGYIYKIQIDFNPIENNHHHHRLIVKFDEETIEQTFQIIDQIDCQVYLERNLSDQSQIENFDSKIEDLLILLEIEPDSKCKYY</sequence>
<dbReference type="EMBL" id="JXLN01000567">
    <property type="protein sequence ID" value="KPL98750.1"/>
    <property type="molecule type" value="Genomic_DNA"/>
</dbReference>
<comment type="function">
    <text evidence="9">Catalyzes the transfer of a geranyl-geranyl moiety from geranyl-geranyl pyrophosphate to cysteines occuring in specific C-terminal amino acid sequences.</text>
</comment>
<keyword evidence="5 9" id="KW-0808">Transferase</keyword>
<dbReference type="SUPFAM" id="SSF48439">
    <property type="entry name" value="Protein prenylyltransferase"/>
    <property type="match status" value="1"/>
</dbReference>
<evidence type="ECO:0000256" key="5">
    <source>
        <dbReference type="ARBA" id="ARBA00022679"/>
    </source>
</evidence>
<accession>A0A131ZT77</accession>
<dbReference type="Pfam" id="PF01239">
    <property type="entry name" value="PPTA"/>
    <property type="match status" value="4"/>
</dbReference>
<keyword evidence="6" id="KW-0677">Repeat</keyword>
<dbReference type="VEuPathDB" id="VectorBase:SSCA009928"/>
<dbReference type="Gene3D" id="1.25.40.120">
    <property type="entry name" value="Protein prenylyltransferase"/>
    <property type="match status" value="1"/>
</dbReference>
<dbReference type="Proteomes" id="UP000616769">
    <property type="component" value="Unassembled WGS sequence"/>
</dbReference>